<dbReference type="PANTHER" id="PTHR36223">
    <property type="entry name" value="BETA-LACTAMASE-TYPE TRANSPEPTIDASE FOLD DOMAIN CONTAINING PROTEIN"/>
    <property type="match status" value="1"/>
</dbReference>
<evidence type="ECO:0000313" key="3">
    <source>
        <dbReference type="Proteomes" id="UP000078544"/>
    </source>
</evidence>
<dbReference type="OrthoDB" id="3364132at2759"/>
<dbReference type="Proteomes" id="UP000078544">
    <property type="component" value="Unassembled WGS sequence"/>
</dbReference>
<organism evidence="2 3">
    <name type="scientific">Moelleriella libera RCEF 2490</name>
    <dbReference type="NCBI Taxonomy" id="1081109"/>
    <lineage>
        <taxon>Eukaryota</taxon>
        <taxon>Fungi</taxon>
        <taxon>Dikarya</taxon>
        <taxon>Ascomycota</taxon>
        <taxon>Pezizomycotina</taxon>
        <taxon>Sordariomycetes</taxon>
        <taxon>Hypocreomycetidae</taxon>
        <taxon>Hypocreales</taxon>
        <taxon>Clavicipitaceae</taxon>
        <taxon>Moelleriella</taxon>
    </lineage>
</organism>
<dbReference type="EMBL" id="AZGY01000018">
    <property type="protein sequence ID" value="KZZ91500.1"/>
    <property type="molecule type" value="Genomic_DNA"/>
</dbReference>
<evidence type="ECO:0000313" key="2">
    <source>
        <dbReference type="EMBL" id="KZZ91500.1"/>
    </source>
</evidence>
<gene>
    <name evidence="2" type="ORF">AAL_06736</name>
</gene>
<dbReference type="STRING" id="1081109.A0A166NPQ3"/>
<dbReference type="InterPro" id="IPR057678">
    <property type="entry name" value="DUF7918"/>
</dbReference>
<accession>A0A166NPQ3</accession>
<dbReference type="AlphaFoldDB" id="A0A166NPQ3"/>
<keyword evidence="3" id="KW-1185">Reference proteome</keyword>
<evidence type="ECO:0000259" key="1">
    <source>
        <dbReference type="Pfam" id="PF25534"/>
    </source>
</evidence>
<feature type="domain" description="DUF7918" evidence="1">
    <location>
        <begin position="9"/>
        <end position="221"/>
    </location>
</feature>
<sequence>MAVIDEVPGVTVQIFVHDQTAHEYKPRPDELIPADVPQQLRYIESTAGATYFVRVAVDPNRKLVGREALIARVFIDGEEMGATFLDSQDSTWDFHGPEVPNSDGSSWSQALLSFKAVNIVRVVAEKCVAELEHDVCAFKDIGAIEVGVSTCRTGEPIALELETTRRNEKFDIAEKALKGRSVTHGTALEGAEPIEAPEFLSYSCEVLIARYRFHYRSQGILVPVLANEIVDADNPEEGLRKEMIIQRSPSPEATSIAEVLECATPEQLVTMAGNWLRMQREEKAVKQVEFLLLQQSSRLSS</sequence>
<proteinExistence type="predicted"/>
<protein>
    <recommendedName>
        <fullName evidence="1">DUF7918 domain-containing protein</fullName>
    </recommendedName>
</protein>
<dbReference type="PANTHER" id="PTHR36223:SF1">
    <property type="entry name" value="TRANSCRIPTION ELONGATION FACTOR EAF N-TERMINAL DOMAIN-CONTAINING PROTEIN"/>
    <property type="match status" value="1"/>
</dbReference>
<reference evidence="2 3" key="1">
    <citation type="journal article" date="2016" name="Genome Biol. Evol.">
        <title>Divergent and convergent evolution of fungal pathogenicity.</title>
        <authorList>
            <person name="Shang Y."/>
            <person name="Xiao G."/>
            <person name="Zheng P."/>
            <person name="Cen K."/>
            <person name="Zhan S."/>
            <person name="Wang C."/>
        </authorList>
    </citation>
    <scope>NUCLEOTIDE SEQUENCE [LARGE SCALE GENOMIC DNA]</scope>
    <source>
        <strain evidence="2 3">RCEF 2490</strain>
    </source>
</reference>
<comment type="caution">
    <text evidence="2">The sequence shown here is derived from an EMBL/GenBank/DDBJ whole genome shotgun (WGS) entry which is preliminary data.</text>
</comment>
<dbReference type="Pfam" id="PF25534">
    <property type="entry name" value="DUF7918"/>
    <property type="match status" value="1"/>
</dbReference>
<name>A0A166NPQ3_9HYPO</name>